<dbReference type="KEGG" id="ehx:EMIHUDRAFT_198814"/>
<evidence type="ECO:0000256" key="6">
    <source>
        <dbReference type="ARBA" id="ARBA00022824"/>
    </source>
</evidence>
<dbReference type="RefSeq" id="XP_005757648.1">
    <property type="nucleotide sequence ID" value="XM_005757591.1"/>
</dbReference>
<evidence type="ECO:0000256" key="9">
    <source>
        <dbReference type="ARBA" id="ARBA00023242"/>
    </source>
</evidence>
<dbReference type="HOGENOM" id="CLU_695276_0_0_1"/>
<keyword evidence="7 11" id="KW-1133">Transmembrane helix</keyword>
<dbReference type="GeneID" id="17251465"/>
<feature type="transmembrane region" description="Helical" evidence="11">
    <location>
        <begin position="313"/>
        <end position="336"/>
    </location>
</feature>
<dbReference type="EnsemblProtists" id="EOD05219">
    <property type="protein sequence ID" value="EOD05219"/>
    <property type="gene ID" value="EMIHUDRAFT_198814"/>
</dbReference>
<keyword evidence="13" id="KW-1185">Reference proteome</keyword>
<keyword evidence="9" id="KW-0539">Nucleus</keyword>
<feature type="compositionally biased region" description="Polar residues" evidence="10">
    <location>
        <begin position="99"/>
        <end position="110"/>
    </location>
</feature>
<evidence type="ECO:0000256" key="7">
    <source>
        <dbReference type="ARBA" id="ARBA00022989"/>
    </source>
</evidence>
<dbReference type="PANTHER" id="PTHR13416">
    <property type="match status" value="1"/>
</dbReference>
<dbReference type="PANTHER" id="PTHR13416:SF2">
    <property type="entry name" value="TRANSMEMBRANE PROTEIN 43"/>
    <property type="match status" value="1"/>
</dbReference>
<dbReference type="Proteomes" id="UP000013827">
    <property type="component" value="Unassembled WGS sequence"/>
</dbReference>
<evidence type="ECO:0000256" key="8">
    <source>
        <dbReference type="ARBA" id="ARBA00023136"/>
    </source>
</evidence>
<proteinExistence type="inferred from homology"/>
<keyword evidence="5 11" id="KW-0812">Transmembrane</keyword>
<evidence type="ECO:0000313" key="13">
    <source>
        <dbReference type="Proteomes" id="UP000013827"/>
    </source>
</evidence>
<evidence type="ECO:0000256" key="10">
    <source>
        <dbReference type="SAM" id="MobiDB-lite"/>
    </source>
</evidence>
<dbReference type="InterPro" id="IPR012430">
    <property type="entry name" value="TMEM43_fam"/>
</dbReference>
<comment type="subcellular location">
    <subcellularLocation>
        <location evidence="1">Endomembrane system</location>
        <topology evidence="1">Multi-pass membrane protein</topology>
    </subcellularLocation>
    <subcellularLocation>
        <location evidence="3">Endoplasmic reticulum membrane</location>
    </subcellularLocation>
    <subcellularLocation>
        <location evidence="2">Nucleus envelope</location>
    </subcellularLocation>
</comment>
<evidence type="ECO:0000256" key="2">
    <source>
        <dbReference type="ARBA" id="ARBA00004259"/>
    </source>
</evidence>
<feature type="transmembrane region" description="Helical" evidence="11">
    <location>
        <begin position="283"/>
        <end position="307"/>
    </location>
</feature>
<evidence type="ECO:0000256" key="3">
    <source>
        <dbReference type="ARBA" id="ARBA00004586"/>
    </source>
</evidence>
<organism evidence="12 13">
    <name type="scientific">Emiliania huxleyi (strain CCMP1516)</name>
    <dbReference type="NCBI Taxonomy" id="280463"/>
    <lineage>
        <taxon>Eukaryota</taxon>
        <taxon>Haptista</taxon>
        <taxon>Haptophyta</taxon>
        <taxon>Prymnesiophyceae</taxon>
        <taxon>Isochrysidales</taxon>
        <taxon>Noelaerhabdaceae</taxon>
        <taxon>Emiliania</taxon>
    </lineage>
</organism>
<evidence type="ECO:0000256" key="5">
    <source>
        <dbReference type="ARBA" id="ARBA00022692"/>
    </source>
</evidence>
<reference evidence="12" key="2">
    <citation type="submission" date="2024-10" db="UniProtKB">
        <authorList>
            <consortium name="EnsemblProtists"/>
        </authorList>
    </citation>
    <scope>IDENTIFICATION</scope>
</reference>
<keyword evidence="8 11" id="KW-0472">Membrane</keyword>
<dbReference type="GO" id="GO:0005789">
    <property type="term" value="C:endoplasmic reticulum membrane"/>
    <property type="evidence" value="ECO:0007669"/>
    <property type="project" value="UniProtKB-SubCell"/>
</dbReference>
<dbReference type="GO" id="GO:0006629">
    <property type="term" value="P:lipid metabolic process"/>
    <property type="evidence" value="ECO:0007669"/>
    <property type="project" value="TreeGrafter"/>
</dbReference>
<reference evidence="13" key="1">
    <citation type="journal article" date="2013" name="Nature">
        <title>Pan genome of the phytoplankton Emiliania underpins its global distribution.</title>
        <authorList>
            <person name="Read B.A."/>
            <person name="Kegel J."/>
            <person name="Klute M.J."/>
            <person name="Kuo A."/>
            <person name="Lefebvre S.C."/>
            <person name="Maumus F."/>
            <person name="Mayer C."/>
            <person name="Miller J."/>
            <person name="Monier A."/>
            <person name="Salamov A."/>
            <person name="Young J."/>
            <person name="Aguilar M."/>
            <person name="Claverie J.M."/>
            <person name="Frickenhaus S."/>
            <person name="Gonzalez K."/>
            <person name="Herman E.K."/>
            <person name="Lin Y.C."/>
            <person name="Napier J."/>
            <person name="Ogata H."/>
            <person name="Sarno A.F."/>
            <person name="Shmutz J."/>
            <person name="Schroeder D."/>
            <person name="de Vargas C."/>
            <person name="Verret F."/>
            <person name="von Dassow P."/>
            <person name="Valentin K."/>
            <person name="Van de Peer Y."/>
            <person name="Wheeler G."/>
            <person name="Dacks J.B."/>
            <person name="Delwiche C.F."/>
            <person name="Dyhrman S.T."/>
            <person name="Glockner G."/>
            <person name="John U."/>
            <person name="Richards T."/>
            <person name="Worden A.Z."/>
            <person name="Zhang X."/>
            <person name="Grigoriev I.V."/>
            <person name="Allen A.E."/>
            <person name="Bidle K."/>
            <person name="Borodovsky M."/>
            <person name="Bowler C."/>
            <person name="Brownlee C."/>
            <person name="Cock J.M."/>
            <person name="Elias M."/>
            <person name="Gladyshev V.N."/>
            <person name="Groth M."/>
            <person name="Guda C."/>
            <person name="Hadaegh A."/>
            <person name="Iglesias-Rodriguez M.D."/>
            <person name="Jenkins J."/>
            <person name="Jones B.M."/>
            <person name="Lawson T."/>
            <person name="Leese F."/>
            <person name="Lindquist E."/>
            <person name="Lobanov A."/>
            <person name="Lomsadze A."/>
            <person name="Malik S.B."/>
            <person name="Marsh M.E."/>
            <person name="Mackinder L."/>
            <person name="Mock T."/>
            <person name="Mueller-Roeber B."/>
            <person name="Pagarete A."/>
            <person name="Parker M."/>
            <person name="Probert I."/>
            <person name="Quesneville H."/>
            <person name="Raines C."/>
            <person name="Rensing S.A."/>
            <person name="Riano-Pachon D.M."/>
            <person name="Richier S."/>
            <person name="Rokitta S."/>
            <person name="Shiraiwa Y."/>
            <person name="Soanes D.M."/>
            <person name="van der Giezen M."/>
            <person name="Wahlund T.M."/>
            <person name="Williams B."/>
            <person name="Wilson W."/>
            <person name="Wolfe G."/>
            <person name="Wurch L.L."/>
        </authorList>
    </citation>
    <scope>NUCLEOTIDE SEQUENCE</scope>
</reference>
<evidence type="ECO:0000256" key="11">
    <source>
        <dbReference type="SAM" id="Phobius"/>
    </source>
</evidence>
<feature type="region of interest" description="Disordered" evidence="10">
    <location>
        <begin position="80"/>
        <end position="110"/>
    </location>
</feature>
<protein>
    <submittedName>
        <fullName evidence="12">Uncharacterized protein</fullName>
    </submittedName>
</protein>
<keyword evidence="6" id="KW-0256">Endoplasmic reticulum</keyword>
<evidence type="ECO:0000256" key="4">
    <source>
        <dbReference type="ARBA" id="ARBA00006627"/>
    </source>
</evidence>
<dbReference type="PaxDb" id="2903-EOD05219"/>
<accession>A0A0D3I1T4</accession>
<dbReference type="Pfam" id="PF07787">
    <property type="entry name" value="TMEM43"/>
    <property type="match status" value="1"/>
</dbReference>
<sequence length="404" mass="42247">MLRNSVCTSAAFDAGKAIIVDTACENNAANMGDLVHYTCPVQLDTAEVTESVTGATIPGALKVTSTVQMYLWTEQTYSQEEKDNLGGTTTNAKDPGPNCLNSQPSASDLSLDTSGLGFSQSYAPSVDLGEPVAQFALTQEKLQQTMDMGPAPIDIPAPAGWAQTQEGVQSNDPMAGLMSQTGPTEGAVYYYKTGDGRIYTPNSAQLGDRQLTMQAYTAESVSGIGKQLAGSPGALEPYEAGGGWFPPCKPRELEYYMGKALSPAEMFGVLKANLDSMTMLVRLLCYGIFFAGFMMIGGPLAVAPQIVPCVGEYIAGVAQCMVACVAAVFALGLWAFSTAIAWLFYNPVYGIALLVVAAEDSCWSSLSPLSLQERGVSLLPVTCGRGAAPPGAAAGPGALPLQCM</sequence>
<name>A0A0D3I1T4_EMIH1</name>
<evidence type="ECO:0000313" key="12">
    <source>
        <dbReference type="EnsemblProtists" id="EOD05219"/>
    </source>
</evidence>
<dbReference type="GO" id="GO:0005635">
    <property type="term" value="C:nuclear envelope"/>
    <property type="evidence" value="ECO:0007669"/>
    <property type="project" value="UniProtKB-SubCell"/>
</dbReference>
<evidence type="ECO:0000256" key="1">
    <source>
        <dbReference type="ARBA" id="ARBA00004127"/>
    </source>
</evidence>
<dbReference type="AlphaFoldDB" id="A0A0D3I1T4"/>
<comment type="similarity">
    <text evidence="4">Belongs to the TMEM43 family.</text>
</comment>